<sequence>MTYDDAPVFDLRPHQPEINLYRVRLDPSTKKQSMVKYIEATNVFRILNDSKEQYLIFIANNTLAVDVVDRTGMEIRVNSIPVEVATVFFNDAISFVPCFRYTDSEDVILFTSRNFKFHVDSAGQYCTDYYGMRHELIEYISSEEIVQDLNDETGFKLFKLSELLTESKTVFYFPDYLLQIPNRSQLINLLDLALKLRNISFFILLLIYLRRSSIRLEFREGEGNTKYISGPWRVAILYVLGKSVNSDYDSILSPQFFDLNQFENLPLDNFIEALCENFTKYQRFVDGACQIVPRAKQKSFLKKIICAEECFHFSEVGSGKTKVILPLLCQAFLSNNREVHQNLRRGGKKKDVLVVLVPEHLVSDARNQVFRYCLNLNFKEEYRVYDDIFALMHDTVQLGSENKNSRSGINKHIFVTSFNQFKKAFTYDKICRKVMPHRDHFLVVADEVDDFLDRNKLVFNICSNKNNAFDRSILQLFFEVSRAAYLNSGCPNRQLESSPNPLYWTQLYDKFRAIHDEIQDASRSINKSFGIFNEKTLRHCSTNISHDIEGYKSLIARPYESVNRAMPGSYYSDVERTIYLTYVILTEDISKYDELFQGERKFITFEYWNEHFCHQLDFDDLVYGHNNLSEICDKHPGTVNGLAKFLYEIILRRMEIRDKSRSVNSVDIIFNFDCIGFTGTPFLDNYPTADYIRHERSDDIPDMINRDFYAYSSDELPQVEFETRFETFQGQNNDVRARYVSSDFIRDSLNEMATLESIFVKEERSNATFSSMTIEDGETESEPTSFNVVVDLCGIFKRSSIQDVCACIRNYYGPDRFHYLYHIDQSDNSDRVLCIKTGNDVQYDEEFYKHLCKTYGPDLRNHIFFFVDNRNVIGKDIPFQLVYQRQYDKGLFMKSIVIAHDVDDFSKIWQAMGRSRTMNQTYFTIYKSDIPDGMGAEGELTRNIRELEFTRLLYVTNCDRKMAGNISSIYLTLIALFNLSQGSFYHKDKIVNTFLEKMEMKISGSVSNLEEQLVLNVLGKPVLSHILQNILADKFNKSPNKTVSECSKELARDVLENILRQIVNQKFEQRIPSDDIFDQLILFLSGEQQSLMEISYTKQQQKQKQRQQNKNQDSDAMGIFNEKHQLPLSFTTADYFQCTLSAKKDKTKHILNQPIPVPILTVAYTLGTSKGTINVYPTLQFLYSHHIRQEYISEEVKGAATDFKNCTAKDSFEIFCEKAEKDYKKSNSFVADQDSVSSKSTSGDQYGIDVKSNFVGQSPQYTIVALRQGVYVIGMKDQFNVHDLETNIMRKRVQYIMDEMGFVLFDRTDKRDIDTFCPYFIEQYIIMDVLSKQEVAQNVIDYYCKHKNTIQRGLNGYTEKQGKGFVCWRFLINETAKAMAKESQPSDTDGVMDTNDDEIDNVPSGSKRPRAESNDTGVSSL</sequence>
<dbReference type="SUPFAM" id="SSF52540">
    <property type="entry name" value="P-loop containing nucleoside triphosphate hydrolases"/>
    <property type="match status" value="1"/>
</dbReference>
<organism evidence="2">
    <name type="scientific">Pseudo-nitzschia australis</name>
    <dbReference type="NCBI Taxonomy" id="44445"/>
    <lineage>
        <taxon>Eukaryota</taxon>
        <taxon>Sar</taxon>
        <taxon>Stramenopiles</taxon>
        <taxon>Ochrophyta</taxon>
        <taxon>Bacillariophyta</taxon>
        <taxon>Bacillariophyceae</taxon>
        <taxon>Bacillariophycidae</taxon>
        <taxon>Bacillariales</taxon>
        <taxon>Bacillariaceae</taxon>
        <taxon>Pseudo-nitzschia</taxon>
    </lineage>
</organism>
<dbReference type="Gene3D" id="3.40.50.300">
    <property type="entry name" value="P-loop containing nucleotide triphosphate hydrolases"/>
    <property type="match status" value="1"/>
</dbReference>
<dbReference type="InterPro" id="IPR027417">
    <property type="entry name" value="P-loop_NTPase"/>
</dbReference>
<reference evidence="2" key="1">
    <citation type="submission" date="2021-01" db="EMBL/GenBank/DDBJ databases">
        <authorList>
            <person name="Corre E."/>
            <person name="Pelletier E."/>
            <person name="Niang G."/>
            <person name="Scheremetjew M."/>
            <person name="Finn R."/>
            <person name="Kale V."/>
            <person name="Holt S."/>
            <person name="Cochrane G."/>
            <person name="Meng A."/>
            <person name="Brown T."/>
            <person name="Cohen L."/>
        </authorList>
    </citation>
    <scope>NUCLEOTIDE SEQUENCE</scope>
    <source>
        <strain evidence="2">10249 10 AB</strain>
    </source>
</reference>
<evidence type="ECO:0000256" key="1">
    <source>
        <dbReference type="SAM" id="MobiDB-lite"/>
    </source>
</evidence>
<protein>
    <submittedName>
        <fullName evidence="2">Uncharacterized protein</fullName>
    </submittedName>
</protein>
<gene>
    <name evidence="2" type="ORF">PAUS00366_LOCUS2201</name>
</gene>
<name>A0A7S4AAQ7_9STRA</name>
<evidence type="ECO:0000313" key="2">
    <source>
        <dbReference type="EMBL" id="CAE0709481.1"/>
    </source>
</evidence>
<proteinExistence type="predicted"/>
<accession>A0A7S4AAQ7</accession>
<feature type="region of interest" description="Disordered" evidence="1">
    <location>
        <begin position="1379"/>
        <end position="1421"/>
    </location>
</feature>
<dbReference type="EMBL" id="HBIX01002909">
    <property type="protein sequence ID" value="CAE0709481.1"/>
    <property type="molecule type" value="Transcribed_RNA"/>
</dbReference>